<evidence type="ECO:0000256" key="13">
    <source>
        <dbReference type="ARBA" id="ARBA00023136"/>
    </source>
</evidence>
<gene>
    <name evidence="18" type="ORF">E5K04_04530</name>
</gene>
<evidence type="ECO:0000256" key="9">
    <source>
        <dbReference type="ARBA" id="ARBA00022801"/>
    </source>
</evidence>
<keyword evidence="11 17" id="KW-0442">Lipid degradation</keyword>
<sequence>MGRLRSLAWLMVGAGAPVMAGGLGECALLGDAGARLACYDRVAGRLPAMPQAAPGDAPAGAAEPVATRLPDLQVPAEGKGEARDSWGNLAGLGAESFARRWELEPQFKDGTFKIKPYQPVYILPLSWRERINNDPCSLNPLNCSQRGDQDYDRTELKFQLSLKTKLWQDMLGSDADLWAAYTQQAFWQAYDSQNSSPFRETDYQPEVWATFPVEAGPDWLKLRMVNLGAVHQSNGETNPLSRSWNRLYASFGLTSGDLSVVVKPWWRIPESGSGDNNPDISDFVGRMETVAVYPWRDNVFSLTWRNNLKFGSGTPNRSFFQFEWAFPISGNLHGYVQAFNGWGDSLQNYNFHNKGIGLGVSLIEWR</sequence>
<keyword evidence="7 16" id="KW-0479">Metal-binding</keyword>
<dbReference type="Proteomes" id="UP000308891">
    <property type="component" value="Unassembled WGS sequence"/>
</dbReference>
<evidence type="ECO:0000256" key="15">
    <source>
        <dbReference type="PIRSR" id="PIRSR603187-1"/>
    </source>
</evidence>
<keyword evidence="12 17" id="KW-0443">Lipid metabolism</keyword>
<dbReference type="CDD" id="cd00541">
    <property type="entry name" value="OMPLA"/>
    <property type="match status" value="1"/>
</dbReference>
<reference evidence="18 19" key="1">
    <citation type="submission" date="2019-04" db="EMBL/GenBank/DDBJ databases">
        <title>Crenobacter sp. nov.</title>
        <authorList>
            <person name="Shi S."/>
        </authorList>
    </citation>
    <scope>NUCLEOTIDE SEQUENCE [LARGE SCALE GENOMIC DNA]</scope>
    <source>
        <strain evidence="18 19">GY 70310</strain>
    </source>
</reference>
<evidence type="ECO:0000256" key="11">
    <source>
        <dbReference type="ARBA" id="ARBA00022963"/>
    </source>
</evidence>
<dbReference type="EMBL" id="STGJ01000003">
    <property type="protein sequence ID" value="TIC85268.1"/>
    <property type="molecule type" value="Genomic_DNA"/>
</dbReference>
<dbReference type="EC" id="3.1.1.4" evidence="17"/>
<keyword evidence="19" id="KW-1185">Reference proteome</keyword>
<comment type="cofactor">
    <cofactor evidence="17">
        <name>Ca(2+)</name>
        <dbReference type="ChEBI" id="CHEBI:29108"/>
    </cofactor>
    <text evidence="17">Binds 1 Ca(2+) ion per monomer. In the dimeric form the Ca(2+) is bound by different amino acids with binding of each Ca(2+) shared with ligands coming from each monomer. The Ca(2+) ion may have a role in catalysis.</text>
</comment>
<keyword evidence="14 17" id="KW-0998">Cell outer membrane</keyword>
<proteinExistence type="inferred from homology"/>
<keyword evidence="6" id="KW-0812">Transmembrane</keyword>
<comment type="catalytic activity">
    <reaction evidence="1 17">
        <text>a 1,2-diacyl-sn-glycero-3-phosphocholine + H2O = a 2-acyl-sn-glycero-3-phosphocholine + a fatty acid + H(+)</text>
        <dbReference type="Rhea" id="RHEA:18689"/>
        <dbReference type="ChEBI" id="CHEBI:15377"/>
        <dbReference type="ChEBI" id="CHEBI:15378"/>
        <dbReference type="ChEBI" id="CHEBI:28868"/>
        <dbReference type="ChEBI" id="CHEBI:57643"/>
        <dbReference type="ChEBI" id="CHEBI:57875"/>
        <dbReference type="EC" id="3.1.1.32"/>
    </reaction>
</comment>
<organism evidence="18 19">
    <name type="scientific">Crenobacter intestini</name>
    <dbReference type="NCBI Taxonomy" id="2563443"/>
    <lineage>
        <taxon>Bacteria</taxon>
        <taxon>Pseudomonadati</taxon>
        <taxon>Pseudomonadota</taxon>
        <taxon>Betaproteobacteria</taxon>
        <taxon>Neisseriales</taxon>
        <taxon>Neisseriaceae</taxon>
        <taxon>Crenobacter</taxon>
    </lineage>
</organism>
<evidence type="ECO:0000256" key="4">
    <source>
        <dbReference type="ARBA" id="ARBA00011702"/>
    </source>
</evidence>
<evidence type="ECO:0000256" key="16">
    <source>
        <dbReference type="PIRSR" id="PIRSR603187-2"/>
    </source>
</evidence>
<comment type="catalytic activity">
    <reaction evidence="2 17">
        <text>a 1,2-diacyl-sn-glycero-3-phosphocholine + H2O = a 1-acyl-sn-glycero-3-phosphocholine + a fatty acid + H(+)</text>
        <dbReference type="Rhea" id="RHEA:15801"/>
        <dbReference type="ChEBI" id="CHEBI:15377"/>
        <dbReference type="ChEBI" id="CHEBI:15378"/>
        <dbReference type="ChEBI" id="CHEBI:28868"/>
        <dbReference type="ChEBI" id="CHEBI:57643"/>
        <dbReference type="ChEBI" id="CHEBI:58168"/>
        <dbReference type="EC" id="3.1.1.4"/>
    </reaction>
</comment>
<keyword evidence="13" id="KW-0472">Membrane</keyword>
<dbReference type="GO" id="GO:0016042">
    <property type="term" value="P:lipid catabolic process"/>
    <property type="evidence" value="ECO:0007669"/>
    <property type="project" value="UniProtKB-KW"/>
</dbReference>
<dbReference type="GO" id="GO:0004623">
    <property type="term" value="F:phospholipase A2 activity"/>
    <property type="evidence" value="ECO:0007669"/>
    <property type="project" value="UniProtKB-EC"/>
</dbReference>
<keyword evidence="5" id="KW-1134">Transmembrane beta strand</keyword>
<dbReference type="AlphaFoldDB" id="A0A4T0V176"/>
<comment type="caution">
    <text evidence="18">The sequence shown here is derived from an EMBL/GenBank/DDBJ whole genome shotgun (WGS) entry which is preliminary data.</text>
</comment>
<accession>A0A4T0V176</accession>
<feature type="active site" description="Nucleophile" evidence="15">
    <location>
        <position position="233"/>
    </location>
</feature>
<dbReference type="Pfam" id="PF02253">
    <property type="entry name" value="PLA1"/>
    <property type="match status" value="1"/>
</dbReference>
<dbReference type="PANTHER" id="PTHR40457">
    <property type="entry name" value="PHOSPHOLIPASE A1"/>
    <property type="match status" value="1"/>
</dbReference>
<evidence type="ECO:0000256" key="5">
    <source>
        <dbReference type="ARBA" id="ARBA00022452"/>
    </source>
</evidence>
<keyword evidence="10 16" id="KW-0106">Calcium</keyword>
<name>A0A4T0V176_9NEIS</name>
<dbReference type="GO" id="GO:0008970">
    <property type="term" value="F:phospholipase A1 activity"/>
    <property type="evidence" value="ECO:0007669"/>
    <property type="project" value="UniProtKB-EC"/>
</dbReference>
<feature type="binding site" description="in dimeric form" evidence="16">
    <location>
        <position position="195"/>
    </location>
    <ligand>
        <name>Ca(2+)</name>
        <dbReference type="ChEBI" id="CHEBI:29108"/>
        <label>1</label>
    </ligand>
</feature>
<evidence type="ECO:0000256" key="10">
    <source>
        <dbReference type="ARBA" id="ARBA00022837"/>
    </source>
</evidence>
<dbReference type="Gene3D" id="2.40.230.10">
    <property type="entry name" value="Phospholipase A1"/>
    <property type="match status" value="1"/>
</dbReference>
<evidence type="ECO:0000256" key="6">
    <source>
        <dbReference type="ARBA" id="ARBA00022692"/>
    </source>
</evidence>
<comment type="function">
    <text evidence="17">Hydrolysis of phosphatidylcholine with phospholipase A2 (EC 3.1.1.4) and phospholipase A1 (EC 3.1.1.32) activities.</text>
</comment>
<feature type="chain" id="PRO_5021041628" description="Phospholipase A1" evidence="17">
    <location>
        <begin position="21"/>
        <end position="366"/>
    </location>
</feature>
<dbReference type="OrthoDB" id="188433at2"/>
<evidence type="ECO:0000256" key="7">
    <source>
        <dbReference type="ARBA" id="ARBA00022723"/>
    </source>
</evidence>
<feature type="binding site" description="in dimeric form" evidence="16">
    <location>
        <position position="241"/>
    </location>
    <ligand>
        <name>Ca(2+)</name>
        <dbReference type="ChEBI" id="CHEBI:29108"/>
        <label>1</label>
    </ligand>
</feature>
<dbReference type="RefSeq" id="WP_136551716.1">
    <property type="nucleotide sequence ID" value="NZ_STGJ01000003.1"/>
</dbReference>
<evidence type="ECO:0000256" key="12">
    <source>
        <dbReference type="ARBA" id="ARBA00023098"/>
    </source>
</evidence>
<evidence type="ECO:0000256" key="14">
    <source>
        <dbReference type="ARBA" id="ARBA00023237"/>
    </source>
</evidence>
<dbReference type="InterPro" id="IPR036541">
    <property type="entry name" value="PLipase_A1_sf"/>
</dbReference>
<dbReference type="GO" id="GO:0005509">
    <property type="term" value="F:calcium ion binding"/>
    <property type="evidence" value="ECO:0007669"/>
    <property type="project" value="TreeGrafter"/>
</dbReference>
<evidence type="ECO:0000313" key="18">
    <source>
        <dbReference type="EMBL" id="TIC85268.1"/>
    </source>
</evidence>
<evidence type="ECO:0000256" key="2">
    <source>
        <dbReference type="ARBA" id="ARBA00001604"/>
    </source>
</evidence>
<dbReference type="EC" id="3.1.1.32" evidence="17"/>
<feature type="active site" description="Proton acceptor" evidence="15">
    <location>
        <position position="231"/>
    </location>
</feature>
<dbReference type="GO" id="GO:0009279">
    <property type="term" value="C:cell outer membrane"/>
    <property type="evidence" value="ECO:0007669"/>
    <property type="project" value="UniProtKB-SubCell"/>
</dbReference>
<comment type="similarity">
    <text evidence="3 17">Belongs to the phospholipase A1 family.</text>
</comment>
<evidence type="ECO:0000256" key="8">
    <source>
        <dbReference type="ARBA" id="ARBA00022729"/>
    </source>
</evidence>
<comment type="subcellular location">
    <subcellularLocation>
        <location evidence="17">Cell outer membrane</location>
        <topology evidence="17">Multi-pass membrane protein</topology>
    </subcellularLocation>
    <text evidence="17">One of the very few enzymes located there.</text>
</comment>
<keyword evidence="8 17" id="KW-0732">Signal</keyword>
<comment type="subunit">
    <text evidence="4 17">Homodimer; dimerization is reversible, and the dimeric form is the active one.</text>
</comment>
<dbReference type="PANTHER" id="PTHR40457:SF1">
    <property type="entry name" value="PHOSPHOLIPASE A1"/>
    <property type="match status" value="1"/>
</dbReference>
<feature type="signal peptide" evidence="17">
    <location>
        <begin position="1"/>
        <end position="20"/>
    </location>
</feature>
<evidence type="ECO:0000256" key="17">
    <source>
        <dbReference type="RuleBase" id="RU366027"/>
    </source>
</evidence>
<evidence type="ECO:0000256" key="3">
    <source>
        <dbReference type="ARBA" id="ARBA00010525"/>
    </source>
</evidence>
<dbReference type="SUPFAM" id="SSF56931">
    <property type="entry name" value="Outer membrane phospholipase A (OMPLA)"/>
    <property type="match status" value="1"/>
</dbReference>
<dbReference type="InterPro" id="IPR003187">
    <property type="entry name" value="PLipase_A1"/>
</dbReference>
<evidence type="ECO:0000256" key="1">
    <source>
        <dbReference type="ARBA" id="ARBA00000111"/>
    </source>
</evidence>
<keyword evidence="9 17" id="KW-0378">Hydrolase</keyword>
<protein>
    <recommendedName>
        <fullName evidence="17">Phospholipase A1</fullName>
        <ecNumber evidence="17">3.1.1.32</ecNumber>
        <ecNumber evidence="17">3.1.1.4</ecNumber>
    </recommendedName>
    <alternativeName>
        <fullName evidence="17">Phosphatidylcholine 1-acylhydrolase</fullName>
    </alternativeName>
</protein>
<evidence type="ECO:0000313" key="19">
    <source>
        <dbReference type="Proteomes" id="UP000308891"/>
    </source>
</evidence>
<dbReference type="PRINTS" id="PR01486">
    <property type="entry name" value="PHPHLIPASEA1"/>
</dbReference>